<dbReference type="AlphaFoldDB" id="A0A9P7V629"/>
<reference evidence="10" key="1">
    <citation type="submission" date="2021-03" db="EMBL/GenBank/DDBJ databases">
        <authorList>
            <person name="Palmer J.M."/>
        </authorList>
    </citation>
    <scope>NUCLEOTIDE SEQUENCE</scope>
    <source>
        <strain evidence="10">ARV_011</strain>
    </source>
</reference>
<dbReference type="OrthoDB" id="10258585at2759"/>
<dbReference type="SUPFAM" id="SSF54928">
    <property type="entry name" value="RNA-binding domain, RBD"/>
    <property type="match status" value="2"/>
</dbReference>
<evidence type="ECO:0000259" key="9">
    <source>
        <dbReference type="PROSITE" id="PS50102"/>
    </source>
</evidence>
<name>A0A9P7V629_9ASCO</name>
<keyword evidence="7" id="KW-0175">Coiled coil</keyword>
<keyword evidence="3" id="KW-0677">Repeat</keyword>
<organism evidence="10 11">
    <name type="scientific">Scheffersomyces spartinae</name>
    <dbReference type="NCBI Taxonomy" id="45513"/>
    <lineage>
        <taxon>Eukaryota</taxon>
        <taxon>Fungi</taxon>
        <taxon>Dikarya</taxon>
        <taxon>Ascomycota</taxon>
        <taxon>Saccharomycotina</taxon>
        <taxon>Pichiomycetes</taxon>
        <taxon>Debaryomycetaceae</taxon>
        <taxon>Scheffersomyces</taxon>
    </lineage>
</organism>
<sequence>MFPTRPPKIEDIEGGNASWEDVDKQVSYDKHQLKWVFEAEDGEYYYDYQQDKWVPSNERKRKHKDNESDNESVAEKENREIIKRIKKERLAEMREEIKRLKAAAGGTGGGYGGGSSGSDVEASSSLAVYVTQLPVDVTVDELTETFEKYGVIREDIKGEKRVKLYYDEEGRFKREALIIYVNGASAQMAIDMLNGVYLRGPVRDKEPINVQFARLKKEDKAKVQLSEEDKRKLQIRKQELKRKLTDWDDEDNSRIEDTKKKILAKQIVISNMFRKQELKKDSLLEQDIKEDILEECQAMGISLDLNKITVYDESGVVVVKFHDTQLASQCLTRFNGRYYDGLELAVSTSTGERYNRSEDAQSEEGRLESFGKWIETTE</sequence>
<feature type="coiled-coil region" evidence="7">
    <location>
        <begin position="223"/>
        <end position="250"/>
    </location>
</feature>
<evidence type="ECO:0000256" key="3">
    <source>
        <dbReference type="ARBA" id="ARBA00022737"/>
    </source>
</evidence>
<evidence type="ECO:0000256" key="4">
    <source>
        <dbReference type="ARBA" id="ARBA00022884"/>
    </source>
</evidence>
<dbReference type="GeneID" id="66115783"/>
<dbReference type="PROSITE" id="PS50102">
    <property type="entry name" value="RRM"/>
    <property type="match status" value="1"/>
</dbReference>
<dbReference type="GO" id="GO:0005684">
    <property type="term" value="C:U2-type spliceosomal complex"/>
    <property type="evidence" value="ECO:0007669"/>
    <property type="project" value="TreeGrafter"/>
</dbReference>
<evidence type="ECO:0000256" key="2">
    <source>
        <dbReference type="ARBA" id="ARBA00022664"/>
    </source>
</evidence>
<feature type="domain" description="RRM" evidence="9">
    <location>
        <begin position="126"/>
        <end position="215"/>
    </location>
</feature>
<gene>
    <name evidence="10" type="ORF">KQ657_002409</name>
</gene>
<proteinExistence type="inferred from homology"/>
<dbReference type="RefSeq" id="XP_043047603.1">
    <property type="nucleotide sequence ID" value="XM_043193177.1"/>
</dbReference>
<dbReference type="Proteomes" id="UP000790833">
    <property type="component" value="Unassembled WGS sequence"/>
</dbReference>
<dbReference type="EMBL" id="JAHMUF010000020">
    <property type="protein sequence ID" value="KAG7192052.1"/>
    <property type="molecule type" value="Genomic_DNA"/>
</dbReference>
<keyword evidence="4 6" id="KW-0694">RNA-binding</keyword>
<evidence type="ECO:0000256" key="7">
    <source>
        <dbReference type="SAM" id="Coils"/>
    </source>
</evidence>
<evidence type="ECO:0000256" key="6">
    <source>
        <dbReference type="PROSITE-ProRule" id="PRU00176"/>
    </source>
</evidence>
<feature type="region of interest" description="Disordered" evidence="8">
    <location>
        <begin position="350"/>
        <end position="378"/>
    </location>
</feature>
<keyword evidence="2" id="KW-0507">mRNA processing</keyword>
<comment type="similarity">
    <text evidence="1">Belongs to the HTATSF1 family.</text>
</comment>
<dbReference type="Pfam" id="PF00076">
    <property type="entry name" value="RRM_1"/>
    <property type="match status" value="1"/>
</dbReference>
<keyword evidence="11" id="KW-1185">Reference proteome</keyword>
<feature type="compositionally biased region" description="Basic and acidic residues" evidence="8">
    <location>
        <begin position="353"/>
        <end position="369"/>
    </location>
</feature>
<dbReference type="GO" id="GO:0000398">
    <property type="term" value="P:mRNA splicing, via spliceosome"/>
    <property type="evidence" value="ECO:0007669"/>
    <property type="project" value="UniProtKB-ARBA"/>
</dbReference>
<evidence type="ECO:0000256" key="5">
    <source>
        <dbReference type="ARBA" id="ARBA00023187"/>
    </source>
</evidence>
<accession>A0A9P7V629</accession>
<dbReference type="InterPro" id="IPR012677">
    <property type="entry name" value="Nucleotide-bd_a/b_plait_sf"/>
</dbReference>
<dbReference type="InterPro" id="IPR000504">
    <property type="entry name" value="RRM_dom"/>
</dbReference>
<dbReference type="InterPro" id="IPR035979">
    <property type="entry name" value="RBD_domain_sf"/>
</dbReference>
<dbReference type="PANTHER" id="PTHR15608:SF0">
    <property type="entry name" value="HIV TAT-SPECIFIC FACTOR 1"/>
    <property type="match status" value="1"/>
</dbReference>
<dbReference type="GO" id="GO:0003723">
    <property type="term" value="F:RNA binding"/>
    <property type="evidence" value="ECO:0007669"/>
    <property type="project" value="UniProtKB-UniRule"/>
</dbReference>
<evidence type="ECO:0000313" key="10">
    <source>
        <dbReference type="EMBL" id="KAG7192052.1"/>
    </source>
</evidence>
<protein>
    <recommendedName>
        <fullName evidence="9">RRM domain-containing protein</fullName>
    </recommendedName>
</protein>
<evidence type="ECO:0000256" key="8">
    <source>
        <dbReference type="SAM" id="MobiDB-lite"/>
    </source>
</evidence>
<keyword evidence="5" id="KW-0508">mRNA splicing</keyword>
<dbReference type="SMART" id="SM00360">
    <property type="entry name" value="RRM"/>
    <property type="match status" value="1"/>
</dbReference>
<dbReference type="FunFam" id="3.30.70.330:FF:000105">
    <property type="entry name" value="HIV Tat-specific factor 1 homolog"/>
    <property type="match status" value="1"/>
</dbReference>
<evidence type="ECO:0000256" key="1">
    <source>
        <dbReference type="ARBA" id="ARBA00007747"/>
    </source>
</evidence>
<comment type="caution">
    <text evidence="10">The sequence shown here is derived from an EMBL/GenBank/DDBJ whole genome shotgun (WGS) entry which is preliminary data.</text>
</comment>
<evidence type="ECO:0000313" key="11">
    <source>
        <dbReference type="Proteomes" id="UP000790833"/>
    </source>
</evidence>
<dbReference type="InterPro" id="IPR034393">
    <property type="entry name" value="TatSF1-like"/>
</dbReference>
<dbReference type="Gene3D" id="3.30.70.330">
    <property type="match status" value="2"/>
</dbReference>
<dbReference type="PANTHER" id="PTHR15608">
    <property type="entry name" value="SPLICING FACTOR U2AF-ASSOCIATED PROTEIN 2"/>
    <property type="match status" value="1"/>
</dbReference>
<dbReference type="GO" id="GO:0005686">
    <property type="term" value="C:U2 snRNP"/>
    <property type="evidence" value="ECO:0007669"/>
    <property type="project" value="TreeGrafter"/>
</dbReference>
<feature type="region of interest" description="Disordered" evidence="8">
    <location>
        <begin position="56"/>
        <end position="76"/>
    </location>
</feature>